<name>A0A8S5SYV6_9CAUD</name>
<dbReference type="EMBL" id="BK032710">
    <property type="protein sequence ID" value="DAF56193.1"/>
    <property type="molecule type" value="Genomic_DNA"/>
</dbReference>
<reference evidence="1" key="1">
    <citation type="journal article" date="2021" name="Proc. Natl. Acad. Sci. U.S.A.">
        <title>A Catalog of Tens of Thousands of Viruses from Human Metagenomes Reveals Hidden Associations with Chronic Diseases.</title>
        <authorList>
            <person name="Tisza M.J."/>
            <person name="Buck C.B."/>
        </authorList>
    </citation>
    <scope>NUCLEOTIDE SEQUENCE</scope>
    <source>
        <strain evidence="1">Ctxqo3</strain>
    </source>
</reference>
<dbReference type="SUPFAM" id="SSF56563">
    <property type="entry name" value="Major capsid protein gp5"/>
    <property type="match status" value="1"/>
</dbReference>
<sequence length="280" mass="30726">MAIVVPEIFADATNAALDHSIRIGRIAFDATDLVGDIRECGDTVHFPVIDRISDAEVMEDGTELTPSEVSMTDSTAKIKQVGKAVRIYDKHSTQVKGQLIDNMATQIGESMADAIDKDLIGEMDKSAVYKVSGDATSITYTTIEAAFDCFGDKADRNTAGIIINSRLRSKFLSMDEFVKNDRTYVNNANGTPVDDDGVIGYWRGSIPVILSNNGTYDEEKLEVKTYIVKNMALGIIKQKDASIEEQRESLKKATLISADEMYAVKLIDPKGVVIIRKTIE</sequence>
<organism evidence="1">
    <name type="scientific">Podoviridae sp. ctxqo3</name>
    <dbReference type="NCBI Taxonomy" id="2827755"/>
    <lineage>
        <taxon>Viruses</taxon>
        <taxon>Duplodnaviria</taxon>
        <taxon>Heunggongvirae</taxon>
        <taxon>Uroviricota</taxon>
        <taxon>Caudoviricetes</taxon>
    </lineage>
</organism>
<dbReference type="Pfam" id="PF25209">
    <property type="entry name" value="Phage_capsid_4"/>
    <property type="match status" value="1"/>
</dbReference>
<evidence type="ECO:0000313" key="1">
    <source>
        <dbReference type="EMBL" id="DAF56193.1"/>
    </source>
</evidence>
<protein>
    <submittedName>
        <fullName evidence="1">Major capsid protein</fullName>
    </submittedName>
</protein>
<accession>A0A8S5SYV6</accession>
<proteinExistence type="predicted"/>